<feature type="domain" description="Bulb-type lectin" evidence="2">
    <location>
        <begin position="242"/>
        <end position="363"/>
    </location>
</feature>
<accession>A0A2K1IIQ1</accession>
<reference evidence="3 5" key="2">
    <citation type="journal article" date="2018" name="Plant J.">
        <title>The Physcomitrella patens chromosome-scale assembly reveals moss genome structure and evolution.</title>
        <authorList>
            <person name="Lang D."/>
            <person name="Ullrich K.K."/>
            <person name="Murat F."/>
            <person name="Fuchs J."/>
            <person name="Jenkins J."/>
            <person name="Haas F.B."/>
            <person name="Piednoel M."/>
            <person name="Gundlach H."/>
            <person name="Van Bel M."/>
            <person name="Meyberg R."/>
            <person name="Vives C."/>
            <person name="Morata J."/>
            <person name="Symeonidi A."/>
            <person name="Hiss M."/>
            <person name="Muchero W."/>
            <person name="Kamisugi Y."/>
            <person name="Saleh O."/>
            <person name="Blanc G."/>
            <person name="Decker E.L."/>
            <person name="van Gessel N."/>
            <person name="Grimwood J."/>
            <person name="Hayes R.D."/>
            <person name="Graham S.W."/>
            <person name="Gunter L.E."/>
            <person name="McDaniel S.F."/>
            <person name="Hoernstein S.N.W."/>
            <person name="Larsson A."/>
            <person name="Li F.W."/>
            <person name="Perroud P.F."/>
            <person name="Phillips J."/>
            <person name="Ranjan P."/>
            <person name="Rokshar D.S."/>
            <person name="Rothfels C.J."/>
            <person name="Schneider L."/>
            <person name="Shu S."/>
            <person name="Stevenson D.W."/>
            <person name="Thummler F."/>
            <person name="Tillich M."/>
            <person name="Villarreal Aguilar J.C."/>
            <person name="Widiez T."/>
            <person name="Wong G.K."/>
            <person name="Wymore A."/>
            <person name="Zhang Y."/>
            <person name="Zimmer A.D."/>
            <person name="Quatrano R.S."/>
            <person name="Mayer K.F.X."/>
            <person name="Goodstein D."/>
            <person name="Casacuberta J.M."/>
            <person name="Vandepoele K."/>
            <person name="Reski R."/>
            <person name="Cuming A.C."/>
            <person name="Tuskan G.A."/>
            <person name="Maumus F."/>
            <person name="Salse J."/>
            <person name="Schmutz J."/>
            <person name="Rensing S.A."/>
        </authorList>
    </citation>
    <scope>NUCLEOTIDE SEQUENCE [LARGE SCALE GENOMIC DNA]</scope>
    <source>
        <strain evidence="4 5">cv. Gransden 2004</strain>
    </source>
</reference>
<evidence type="ECO:0000313" key="4">
    <source>
        <dbReference type="EnsemblPlants" id="PAC:32949000.CDS.1"/>
    </source>
</evidence>
<reference evidence="4" key="3">
    <citation type="submission" date="2020-12" db="UniProtKB">
        <authorList>
            <consortium name="EnsemblPlants"/>
        </authorList>
    </citation>
    <scope>IDENTIFICATION</scope>
</reference>
<dbReference type="InterPro" id="IPR036426">
    <property type="entry name" value="Bulb-type_lectin_dom_sf"/>
</dbReference>
<dbReference type="PROSITE" id="PS50927">
    <property type="entry name" value="BULB_LECTIN"/>
    <property type="match status" value="1"/>
</dbReference>
<keyword evidence="5" id="KW-1185">Reference proteome</keyword>
<feature type="chain" id="PRO_5033310597" description="Bulb-type lectin domain-containing protein" evidence="1">
    <location>
        <begin position="21"/>
        <end position="365"/>
    </location>
</feature>
<evidence type="ECO:0000256" key="1">
    <source>
        <dbReference type="SAM" id="SignalP"/>
    </source>
</evidence>
<gene>
    <name evidence="3" type="ORF">PHYPA_027841</name>
</gene>
<keyword evidence="1" id="KW-0732">Signal</keyword>
<proteinExistence type="predicted"/>
<dbReference type="EnsemblPlants" id="Pp3c23_9750V3.1">
    <property type="protein sequence ID" value="PAC:32949000.CDS.1"/>
    <property type="gene ID" value="Pp3c23_9750"/>
</dbReference>
<dbReference type="InParanoid" id="A0A2K1IIQ1"/>
<reference evidence="3 5" key="1">
    <citation type="journal article" date="2008" name="Science">
        <title>The Physcomitrella genome reveals evolutionary insights into the conquest of land by plants.</title>
        <authorList>
            <person name="Rensing S."/>
            <person name="Lang D."/>
            <person name="Zimmer A."/>
            <person name="Terry A."/>
            <person name="Salamov A."/>
            <person name="Shapiro H."/>
            <person name="Nishiyama T."/>
            <person name="Perroud P.-F."/>
            <person name="Lindquist E."/>
            <person name="Kamisugi Y."/>
            <person name="Tanahashi T."/>
            <person name="Sakakibara K."/>
            <person name="Fujita T."/>
            <person name="Oishi K."/>
            <person name="Shin-I T."/>
            <person name="Kuroki Y."/>
            <person name="Toyoda A."/>
            <person name="Suzuki Y."/>
            <person name="Hashimoto A."/>
            <person name="Yamaguchi K."/>
            <person name="Sugano A."/>
            <person name="Kohara Y."/>
            <person name="Fujiyama A."/>
            <person name="Anterola A."/>
            <person name="Aoki S."/>
            <person name="Ashton N."/>
            <person name="Barbazuk W.B."/>
            <person name="Barker E."/>
            <person name="Bennetzen J."/>
            <person name="Bezanilla M."/>
            <person name="Blankenship R."/>
            <person name="Cho S.H."/>
            <person name="Dutcher S."/>
            <person name="Estelle M."/>
            <person name="Fawcett J.A."/>
            <person name="Gundlach H."/>
            <person name="Hanada K."/>
            <person name="Heyl A."/>
            <person name="Hicks K.A."/>
            <person name="Hugh J."/>
            <person name="Lohr M."/>
            <person name="Mayer K."/>
            <person name="Melkozernov A."/>
            <person name="Murata T."/>
            <person name="Nelson D."/>
            <person name="Pils B."/>
            <person name="Prigge M."/>
            <person name="Reiss B."/>
            <person name="Renner T."/>
            <person name="Rombauts S."/>
            <person name="Rushton P."/>
            <person name="Sanderfoot A."/>
            <person name="Schween G."/>
            <person name="Shiu S.-H."/>
            <person name="Stueber K."/>
            <person name="Theodoulou F.L."/>
            <person name="Tu H."/>
            <person name="Van de Peer Y."/>
            <person name="Verrier P.J."/>
            <person name="Waters E."/>
            <person name="Wood A."/>
            <person name="Yang L."/>
            <person name="Cove D."/>
            <person name="Cuming A."/>
            <person name="Hasebe M."/>
            <person name="Lucas S."/>
            <person name="Mishler D.B."/>
            <person name="Reski R."/>
            <person name="Grigoriev I."/>
            <person name="Quatrano R.S."/>
            <person name="Boore J.L."/>
        </authorList>
    </citation>
    <scope>NUCLEOTIDE SEQUENCE [LARGE SCALE GENOMIC DNA]</scope>
    <source>
        <strain evidence="4 5">cv. Gransden 2004</strain>
    </source>
</reference>
<dbReference type="AlphaFoldDB" id="A0A2K1IIQ1"/>
<dbReference type="Gramene" id="Pp3c23_9750V3.1">
    <property type="protein sequence ID" value="PAC:32949000.CDS.1"/>
    <property type="gene ID" value="Pp3c23_9750"/>
</dbReference>
<dbReference type="Gramene" id="Pp3c23_9750V3.2">
    <property type="protein sequence ID" value="PAC:32949001.CDS.1"/>
    <property type="gene ID" value="Pp3c23_9750"/>
</dbReference>
<dbReference type="PaxDb" id="3218-PP1S10_60V6.1"/>
<evidence type="ECO:0000313" key="3">
    <source>
        <dbReference type="EMBL" id="PNR29149.1"/>
    </source>
</evidence>
<dbReference type="InterPro" id="IPR001480">
    <property type="entry name" value="Bulb-type_lectin_dom"/>
</dbReference>
<feature type="signal peptide" evidence="1">
    <location>
        <begin position="1"/>
        <end position="20"/>
    </location>
</feature>
<name>A0A2K1IIQ1_PHYPA</name>
<organism evidence="3">
    <name type="scientific">Physcomitrium patens</name>
    <name type="common">Spreading-leaved earth moss</name>
    <name type="synonym">Physcomitrella patens</name>
    <dbReference type="NCBI Taxonomy" id="3218"/>
    <lineage>
        <taxon>Eukaryota</taxon>
        <taxon>Viridiplantae</taxon>
        <taxon>Streptophyta</taxon>
        <taxon>Embryophyta</taxon>
        <taxon>Bryophyta</taxon>
        <taxon>Bryophytina</taxon>
        <taxon>Bryopsida</taxon>
        <taxon>Funariidae</taxon>
        <taxon>Funariales</taxon>
        <taxon>Funariaceae</taxon>
        <taxon>Physcomitrium</taxon>
    </lineage>
</organism>
<dbReference type="Proteomes" id="UP000006727">
    <property type="component" value="Chromosome 23"/>
</dbReference>
<dbReference type="SUPFAM" id="SSF51110">
    <property type="entry name" value="alpha-D-mannose-specific plant lectins"/>
    <property type="match status" value="1"/>
</dbReference>
<dbReference type="EnsemblPlants" id="Pp3c23_9750V3.2">
    <property type="protein sequence ID" value="PAC:32949001.CDS.1"/>
    <property type="gene ID" value="Pp3c23_9750"/>
</dbReference>
<sequence>MAKALYALGLVLAYLGAVLLESPGATVDAFEVVFSDEIVDLKIGASGMLRDDWPKMLLGAPCALAAKVSTPHVIETPIRGTFYTTFEYLTSDCTAEYKRDNGTCIGVTTGIGVCANFYLDIRTNQRPWGYCSNFNFRYSYMWAPNVTTMTIMPPQGTLVPSPGSPIGSQRASSLDWDTSATCSGFGCNGTTSRIDTGIALIRKDTLTLSRLVVREATLETYAILGGRNETACNWRFSNLVPVAWDGTQNVLASGQALQSSDTEYALVMQYDCNLVLYKKGTDGRYVWNGKWAAFSQFNDPFKHNCTLELQPNGNLVVRDGLGGQRWTSNRTASTLYTSALSVLRSGKVGVYEMVTGAVVWEVISG</sequence>
<evidence type="ECO:0000313" key="5">
    <source>
        <dbReference type="Proteomes" id="UP000006727"/>
    </source>
</evidence>
<evidence type="ECO:0000259" key="2">
    <source>
        <dbReference type="PROSITE" id="PS50927"/>
    </source>
</evidence>
<dbReference type="SMART" id="SM00108">
    <property type="entry name" value="B_lectin"/>
    <property type="match status" value="1"/>
</dbReference>
<dbReference type="EMBL" id="ABEU02000023">
    <property type="protein sequence ID" value="PNR29149.1"/>
    <property type="molecule type" value="Genomic_DNA"/>
</dbReference>
<protein>
    <recommendedName>
        <fullName evidence="2">Bulb-type lectin domain-containing protein</fullName>
    </recommendedName>
</protein>
<dbReference type="Gene3D" id="2.90.10.10">
    <property type="entry name" value="Bulb-type lectin domain"/>
    <property type="match status" value="2"/>
</dbReference>